<dbReference type="PANTHER" id="PTHR11071">
    <property type="entry name" value="PEPTIDYL-PROLYL CIS-TRANS ISOMERASE"/>
    <property type="match status" value="1"/>
</dbReference>
<evidence type="ECO:0000313" key="2">
    <source>
        <dbReference type="EMBL" id="JAS59482.1"/>
    </source>
</evidence>
<dbReference type="GO" id="GO:0005737">
    <property type="term" value="C:cytoplasm"/>
    <property type="evidence" value="ECO:0007669"/>
    <property type="project" value="TreeGrafter"/>
</dbReference>
<dbReference type="InterPro" id="IPR029000">
    <property type="entry name" value="Cyclophilin-like_dom_sf"/>
</dbReference>
<dbReference type="AlphaFoldDB" id="A0A1B6GAN2"/>
<sequence length="526" mass="60297">MAKFHGKRPTVPVALTVNGLILSESYQKCKIYVEKLRKYHRNNFLVPSIKGFLEVDWLEYLSELRKNIGGQTWAVTKGVVVFVDGIFIGGEEELFSRFSSVYKFKLPGADAIGAAAKKEYLNYLDKENLIYVYFEMAVSGKFAGTMLFELRSDLLPKTSTWFALHCNPSNHLGYSYKGSRIHRICKSGWFQAGRNQAYNPKLMEDESFCYKHDRRGILSFANEGKCTNKTEFFVTFKPSMWMDQYYVAFGRLVEGSGVLNRIENTKCTYETPDDLITIEDCGLAKVGMGKRMPEIHRMKGLTIGEPHIDPKTFMDLIFEQFCAILFERLDAEVKFKFHQQWIGEMLWERVHEILYTKRPPPDVLDLKDRSSMEYFVEHYLAGLYGPRDIPDHYIHNVLNQLVEAAVERSGIIKMAESVVEFILDLVKTRSEAITQGMVGDLVDCVINNVYRIIFGEDEMIDGTPHEGMISKSLSKVLSEINYADTTVNDSQSSLFQGSELEGRSSTKQIVVEYIWESLLSFLENND</sequence>
<evidence type="ECO:0000259" key="1">
    <source>
        <dbReference type="PROSITE" id="PS50072"/>
    </source>
</evidence>
<name>A0A1B6GAN2_9HEMI</name>
<reference evidence="2" key="1">
    <citation type="submission" date="2015-11" db="EMBL/GenBank/DDBJ databases">
        <title>De novo transcriptome assembly of four potential Pierce s Disease insect vectors from Arizona vineyards.</title>
        <authorList>
            <person name="Tassone E.E."/>
        </authorList>
    </citation>
    <scope>NUCLEOTIDE SEQUENCE</scope>
</reference>
<dbReference type="Pfam" id="PF00160">
    <property type="entry name" value="Pro_isomerase"/>
    <property type="match status" value="1"/>
</dbReference>
<dbReference type="PRINTS" id="PR00153">
    <property type="entry name" value="CSAPPISMRASE"/>
</dbReference>
<dbReference type="InterPro" id="IPR002130">
    <property type="entry name" value="Cyclophilin-type_PPIase_dom"/>
</dbReference>
<dbReference type="EMBL" id="GECZ01010287">
    <property type="protein sequence ID" value="JAS59482.1"/>
    <property type="molecule type" value="Transcribed_RNA"/>
</dbReference>
<dbReference type="GO" id="GO:0003755">
    <property type="term" value="F:peptidyl-prolyl cis-trans isomerase activity"/>
    <property type="evidence" value="ECO:0007669"/>
    <property type="project" value="InterPro"/>
</dbReference>
<dbReference type="SUPFAM" id="SSF50891">
    <property type="entry name" value="Cyclophilin-like"/>
    <property type="match status" value="1"/>
</dbReference>
<dbReference type="PANTHER" id="PTHR11071:SF561">
    <property type="entry name" value="PEPTIDYL-PROLYL CIS-TRANS ISOMERASE D-RELATED"/>
    <property type="match status" value="1"/>
</dbReference>
<accession>A0A1B6GAN2</accession>
<proteinExistence type="predicted"/>
<dbReference type="Gene3D" id="2.40.100.10">
    <property type="entry name" value="Cyclophilin-like"/>
    <property type="match status" value="1"/>
</dbReference>
<feature type="domain" description="PPIase cyclophilin-type" evidence="1">
    <location>
        <begin position="133"/>
        <end position="283"/>
    </location>
</feature>
<gene>
    <name evidence="2" type="ORF">g.31819</name>
</gene>
<protein>
    <recommendedName>
        <fullName evidence="1">PPIase cyclophilin-type domain-containing protein</fullName>
    </recommendedName>
</protein>
<dbReference type="PROSITE" id="PS50072">
    <property type="entry name" value="CSA_PPIASE_2"/>
    <property type="match status" value="1"/>
</dbReference>
<organism evidence="2">
    <name type="scientific">Cuerna arida</name>
    <dbReference type="NCBI Taxonomy" id="1464854"/>
    <lineage>
        <taxon>Eukaryota</taxon>
        <taxon>Metazoa</taxon>
        <taxon>Ecdysozoa</taxon>
        <taxon>Arthropoda</taxon>
        <taxon>Hexapoda</taxon>
        <taxon>Insecta</taxon>
        <taxon>Pterygota</taxon>
        <taxon>Neoptera</taxon>
        <taxon>Paraneoptera</taxon>
        <taxon>Hemiptera</taxon>
        <taxon>Auchenorrhyncha</taxon>
        <taxon>Membracoidea</taxon>
        <taxon>Cicadellidae</taxon>
        <taxon>Cicadellinae</taxon>
        <taxon>Proconiini</taxon>
        <taxon>Cuerna</taxon>
    </lineage>
</organism>